<dbReference type="AlphaFoldDB" id="A0A3B0S727"/>
<proteinExistence type="predicted"/>
<sequence>MTSDGNYPVHTSQEREYVCGRGSFENGECPRIHSDTGRDLVVHLLSQLVVVFSTAVSAAVLYLSLRKAAREVRIRPAFEWARIALGIGGALLIGIIVGVQTPQILAIGAVVAGGAIGYFQGQQTIVSIRDSKLWAKRTIWGIALWSGGLIAMQLAGLGSRTGLFRIGQAISFFSMAVALGLILGRPGARIPESGTPVEEPA</sequence>
<keyword evidence="1" id="KW-1133">Transmembrane helix</keyword>
<protein>
    <submittedName>
        <fullName evidence="2">Uncharacterized protein</fullName>
    </submittedName>
</protein>
<accession>A0A3B0S727</accession>
<feature type="transmembrane region" description="Helical" evidence="1">
    <location>
        <begin position="77"/>
        <end position="97"/>
    </location>
</feature>
<keyword evidence="1" id="KW-0472">Membrane</keyword>
<dbReference type="EMBL" id="UOEK01000093">
    <property type="protein sequence ID" value="VAV96218.1"/>
    <property type="molecule type" value="Genomic_DNA"/>
</dbReference>
<evidence type="ECO:0000256" key="1">
    <source>
        <dbReference type="SAM" id="Phobius"/>
    </source>
</evidence>
<organism evidence="2">
    <name type="scientific">hydrothermal vent metagenome</name>
    <dbReference type="NCBI Taxonomy" id="652676"/>
    <lineage>
        <taxon>unclassified sequences</taxon>
        <taxon>metagenomes</taxon>
        <taxon>ecological metagenomes</taxon>
    </lineage>
</organism>
<reference evidence="2" key="1">
    <citation type="submission" date="2018-06" db="EMBL/GenBank/DDBJ databases">
        <authorList>
            <person name="Zhirakovskaya E."/>
        </authorList>
    </citation>
    <scope>NUCLEOTIDE SEQUENCE</scope>
</reference>
<name>A0A3B0S727_9ZZZZ</name>
<keyword evidence="1" id="KW-0812">Transmembrane</keyword>
<feature type="transmembrane region" description="Helical" evidence="1">
    <location>
        <begin position="139"/>
        <end position="157"/>
    </location>
</feature>
<feature type="transmembrane region" description="Helical" evidence="1">
    <location>
        <begin position="44"/>
        <end position="65"/>
    </location>
</feature>
<evidence type="ECO:0000313" key="2">
    <source>
        <dbReference type="EMBL" id="VAV96218.1"/>
    </source>
</evidence>
<feature type="transmembrane region" description="Helical" evidence="1">
    <location>
        <begin position="103"/>
        <end position="119"/>
    </location>
</feature>
<feature type="transmembrane region" description="Helical" evidence="1">
    <location>
        <begin position="163"/>
        <end position="183"/>
    </location>
</feature>
<gene>
    <name evidence="2" type="ORF">MNBD_ACTINO02-1383</name>
</gene>